<feature type="domain" description="Cobalamin-independent methionine synthase MetE C-terminal/archaeal" evidence="1">
    <location>
        <begin position="96"/>
        <end position="289"/>
    </location>
</feature>
<dbReference type="Gene3D" id="3.20.20.210">
    <property type="match status" value="1"/>
</dbReference>
<gene>
    <name evidence="2" type="ORF">RPIT_06525</name>
</gene>
<dbReference type="KEGG" id="tfl:RPIT_06525"/>
<evidence type="ECO:0000313" key="2">
    <source>
        <dbReference type="EMBL" id="AQP46058.1"/>
    </source>
</evidence>
<name>A0A1Q2CIU3_9ACTN</name>
<dbReference type="InterPro" id="IPR002629">
    <property type="entry name" value="Met_Synth_C/arc"/>
</dbReference>
<evidence type="ECO:0000259" key="1">
    <source>
        <dbReference type="Pfam" id="PF01717"/>
    </source>
</evidence>
<dbReference type="GO" id="GO:0009086">
    <property type="term" value="P:methionine biosynthetic process"/>
    <property type="evidence" value="ECO:0007669"/>
    <property type="project" value="InterPro"/>
</dbReference>
<dbReference type="AlphaFoldDB" id="A0A1Q2CIU3"/>
<accession>A0A1Q2CIU3</accession>
<dbReference type="InterPro" id="IPR038071">
    <property type="entry name" value="UROD/MetE-like_sf"/>
</dbReference>
<organism evidence="2 3">
    <name type="scientific">Tessaracoccus flavus</name>
    <dbReference type="NCBI Taxonomy" id="1610493"/>
    <lineage>
        <taxon>Bacteria</taxon>
        <taxon>Bacillati</taxon>
        <taxon>Actinomycetota</taxon>
        <taxon>Actinomycetes</taxon>
        <taxon>Propionibacteriales</taxon>
        <taxon>Propionibacteriaceae</taxon>
        <taxon>Tessaracoccus</taxon>
    </lineage>
</organism>
<proteinExistence type="predicted"/>
<keyword evidence="3" id="KW-1185">Reference proteome</keyword>
<dbReference type="GO" id="GO:0008270">
    <property type="term" value="F:zinc ion binding"/>
    <property type="evidence" value="ECO:0007669"/>
    <property type="project" value="InterPro"/>
</dbReference>
<evidence type="ECO:0000313" key="3">
    <source>
        <dbReference type="Proteomes" id="UP000188324"/>
    </source>
</evidence>
<protein>
    <recommendedName>
        <fullName evidence="1">Cobalamin-independent methionine synthase MetE C-terminal/archaeal domain-containing protein</fullName>
    </recommendedName>
</protein>
<reference evidence="2 3" key="1">
    <citation type="journal article" date="2016" name="Int. J. Syst. Evol. Microbiol.">
        <title>Tessaracoccus flavus sp. nov., isolated from the drainage system of a lindane-producing factory.</title>
        <authorList>
            <person name="Kumari R."/>
            <person name="Singh P."/>
            <person name="Schumann P."/>
            <person name="Lal R."/>
        </authorList>
    </citation>
    <scope>NUCLEOTIDE SEQUENCE [LARGE SCALE GENOMIC DNA]</scope>
    <source>
        <strain evidence="2 3">RP1T</strain>
    </source>
</reference>
<dbReference type="EMBL" id="CP019605">
    <property type="protein sequence ID" value="AQP46058.1"/>
    <property type="molecule type" value="Genomic_DNA"/>
</dbReference>
<sequence>MTDLLPEVLPLPELPARGPGSDLVGRALGLIDGLGFDVQPAGWRLAHHAGSEHRRARAQWRRDLDDAEELLQGFGGTLKVAVGGPWTLAASVERPTGDRLLADHGARRELAEALAEGTTLLRADLGRRLPEATVLIQIDEPALLAVRDGEIPTASGFSRHRRVDPPELVGALRPMATGALLHCCAPGRWAELARRAGFDSIGVDSRLSHLDDLGEWLDGGGTLVLGVVETASAVPQSVDQLVDETLRVVRRLQIADPGERLLLGTACGLAGWDPRDIAPQLRALRRAAELSAEALLRG</sequence>
<dbReference type="STRING" id="1610493.RPIT_06525"/>
<dbReference type="SUPFAM" id="SSF51726">
    <property type="entry name" value="UROD/MetE-like"/>
    <property type="match status" value="1"/>
</dbReference>
<dbReference type="Proteomes" id="UP000188324">
    <property type="component" value="Chromosome"/>
</dbReference>
<dbReference type="Pfam" id="PF01717">
    <property type="entry name" value="Meth_synt_2"/>
    <property type="match status" value="1"/>
</dbReference>
<dbReference type="GO" id="GO:0003871">
    <property type="term" value="F:5-methyltetrahydropteroyltriglutamate-homocysteine S-methyltransferase activity"/>
    <property type="evidence" value="ECO:0007669"/>
    <property type="project" value="InterPro"/>
</dbReference>